<comment type="caution">
    <text evidence="2">The sequence shown here is derived from an EMBL/GenBank/DDBJ whole genome shotgun (WGS) entry which is preliminary data.</text>
</comment>
<dbReference type="PANTHER" id="PTHR42695:SF5">
    <property type="entry name" value="GLUTAMINE AMIDOTRANSFERASE YLR126C-RELATED"/>
    <property type="match status" value="1"/>
</dbReference>
<dbReference type="Proteomes" id="UP001301958">
    <property type="component" value="Unassembled WGS sequence"/>
</dbReference>
<dbReference type="GO" id="GO:0005634">
    <property type="term" value="C:nucleus"/>
    <property type="evidence" value="ECO:0007669"/>
    <property type="project" value="TreeGrafter"/>
</dbReference>
<dbReference type="InterPro" id="IPR029062">
    <property type="entry name" value="Class_I_gatase-like"/>
</dbReference>
<dbReference type="GO" id="GO:0005829">
    <property type="term" value="C:cytosol"/>
    <property type="evidence" value="ECO:0007669"/>
    <property type="project" value="TreeGrafter"/>
</dbReference>
<accession>A0AAN7BPN7</accession>
<organism evidence="2 3">
    <name type="scientific">Podospora fimiseda</name>
    <dbReference type="NCBI Taxonomy" id="252190"/>
    <lineage>
        <taxon>Eukaryota</taxon>
        <taxon>Fungi</taxon>
        <taxon>Dikarya</taxon>
        <taxon>Ascomycota</taxon>
        <taxon>Pezizomycotina</taxon>
        <taxon>Sordariomycetes</taxon>
        <taxon>Sordariomycetidae</taxon>
        <taxon>Sordariales</taxon>
        <taxon>Podosporaceae</taxon>
        <taxon>Podospora</taxon>
    </lineage>
</organism>
<dbReference type="PANTHER" id="PTHR42695">
    <property type="entry name" value="GLUTAMINE AMIDOTRANSFERASE YLR126C-RELATED"/>
    <property type="match status" value="1"/>
</dbReference>
<name>A0AAN7BPN7_9PEZI</name>
<dbReference type="Gene3D" id="3.40.50.880">
    <property type="match status" value="1"/>
</dbReference>
<reference evidence="2" key="1">
    <citation type="journal article" date="2023" name="Mol. Phylogenet. Evol.">
        <title>Genome-scale phylogeny and comparative genomics of the fungal order Sordariales.</title>
        <authorList>
            <person name="Hensen N."/>
            <person name="Bonometti L."/>
            <person name="Westerberg I."/>
            <person name="Brannstrom I.O."/>
            <person name="Guillou S."/>
            <person name="Cros-Aarteil S."/>
            <person name="Calhoun S."/>
            <person name="Haridas S."/>
            <person name="Kuo A."/>
            <person name="Mondo S."/>
            <person name="Pangilinan J."/>
            <person name="Riley R."/>
            <person name="LaButti K."/>
            <person name="Andreopoulos B."/>
            <person name="Lipzen A."/>
            <person name="Chen C."/>
            <person name="Yan M."/>
            <person name="Daum C."/>
            <person name="Ng V."/>
            <person name="Clum A."/>
            <person name="Steindorff A."/>
            <person name="Ohm R.A."/>
            <person name="Martin F."/>
            <person name="Silar P."/>
            <person name="Natvig D.O."/>
            <person name="Lalanne C."/>
            <person name="Gautier V."/>
            <person name="Ament-Velasquez S.L."/>
            <person name="Kruys A."/>
            <person name="Hutchinson M.I."/>
            <person name="Powell A.J."/>
            <person name="Barry K."/>
            <person name="Miller A.N."/>
            <person name="Grigoriev I.V."/>
            <person name="Debuchy R."/>
            <person name="Gladieux P."/>
            <person name="Hiltunen Thoren M."/>
            <person name="Johannesson H."/>
        </authorList>
    </citation>
    <scope>NUCLEOTIDE SEQUENCE</scope>
    <source>
        <strain evidence="2">CBS 990.96</strain>
    </source>
</reference>
<evidence type="ECO:0000313" key="2">
    <source>
        <dbReference type="EMBL" id="KAK4227185.1"/>
    </source>
</evidence>
<proteinExistence type="predicted"/>
<dbReference type="AlphaFoldDB" id="A0AAN7BPN7"/>
<dbReference type="CDD" id="cd01741">
    <property type="entry name" value="GATase1_1"/>
    <property type="match status" value="1"/>
</dbReference>
<dbReference type="InterPro" id="IPR044992">
    <property type="entry name" value="ChyE-like"/>
</dbReference>
<keyword evidence="3" id="KW-1185">Reference proteome</keyword>
<dbReference type="PROSITE" id="PS51273">
    <property type="entry name" value="GATASE_TYPE_1"/>
    <property type="match status" value="1"/>
</dbReference>
<reference evidence="2" key="2">
    <citation type="submission" date="2023-05" db="EMBL/GenBank/DDBJ databases">
        <authorList>
            <consortium name="Lawrence Berkeley National Laboratory"/>
            <person name="Steindorff A."/>
            <person name="Hensen N."/>
            <person name="Bonometti L."/>
            <person name="Westerberg I."/>
            <person name="Brannstrom I.O."/>
            <person name="Guillou S."/>
            <person name="Cros-Aarteil S."/>
            <person name="Calhoun S."/>
            <person name="Haridas S."/>
            <person name="Kuo A."/>
            <person name="Mondo S."/>
            <person name="Pangilinan J."/>
            <person name="Riley R."/>
            <person name="Labutti K."/>
            <person name="Andreopoulos B."/>
            <person name="Lipzen A."/>
            <person name="Chen C."/>
            <person name="Yanf M."/>
            <person name="Daum C."/>
            <person name="Ng V."/>
            <person name="Clum A."/>
            <person name="Ohm R."/>
            <person name="Martin F."/>
            <person name="Silar P."/>
            <person name="Natvig D."/>
            <person name="Lalanne C."/>
            <person name="Gautier V."/>
            <person name="Ament-Velasquez S.L."/>
            <person name="Kruys A."/>
            <person name="Hutchinson M.I."/>
            <person name="Powell A.J."/>
            <person name="Barry K."/>
            <person name="Miller A.N."/>
            <person name="Grigoriev I.V."/>
            <person name="Debuchy R."/>
            <person name="Gladieux P."/>
            <person name="Thoren M.H."/>
            <person name="Johannesson H."/>
        </authorList>
    </citation>
    <scope>NUCLEOTIDE SEQUENCE</scope>
    <source>
        <strain evidence="2">CBS 990.96</strain>
    </source>
</reference>
<dbReference type="SUPFAM" id="SSF52317">
    <property type="entry name" value="Class I glutamine amidotransferase-like"/>
    <property type="match status" value="1"/>
</dbReference>
<evidence type="ECO:0000313" key="3">
    <source>
        <dbReference type="Proteomes" id="UP001301958"/>
    </source>
</evidence>
<dbReference type="EMBL" id="MU865335">
    <property type="protein sequence ID" value="KAK4227185.1"/>
    <property type="molecule type" value="Genomic_DNA"/>
</dbReference>
<gene>
    <name evidence="2" type="ORF">QBC38DRAFT_478537</name>
</gene>
<keyword evidence="2" id="KW-0315">Glutamine amidotransferase</keyword>
<dbReference type="Pfam" id="PF00117">
    <property type="entry name" value="GATase"/>
    <property type="match status" value="1"/>
</dbReference>
<evidence type="ECO:0000259" key="1">
    <source>
        <dbReference type="Pfam" id="PF00117"/>
    </source>
</evidence>
<feature type="domain" description="Glutamine amidotransferase" evidence="1">
    <location>
        <begin position="67"/>
        <end position="204"/>
    </location>
</feature>
<sequence length="255" mass="28615">MPPIRLAILEADTPVPKTHAKYSGYLGVFTHLFTRALSDSPHPLSSILQITGHDIVQNPDSSYPSLDSIDAILITGSKHNSFDNDYWILKLVEYTRKALLHPRVKAIGVCFGHQIIGRALGCLVDRSDKGWELSVTETQLTDAGKKFFGRDTLKIQQMHRDQVYSHPANSLLLASTEKCPNQGFLIPGRCITIQGHPEFTEEIMQEILELRHGTGLFTDEMFENATSRNGDDHDGVFVTKAFIKFLQEPVEEKEL</sequence>
<protein>
    <submittedName>
        <fullName evidence="2">Glutamine amidotransferase</fullName>
    </submittedName>
</protein>
<dbReference type="InterPro" id="IPR017926">
    <property type="entry name" value="GATASE"/>
</dbReference>